<reference evidence="1 2" key="1">
    <citation type="submission" date="2019-10" db="EMBL/GenBank/DDBJ databases">
        <title>Assembly and Annotation for the nematode Trichostrongylus colubriformis.</title>
        <authorList>
            <person name="Martin J."/>
        </authorList>
    </citation>
    <scope>NUCLEOTIDE SEQUENCE [LARGE SCALE GENOMIC DNA]</scope>
    <source>
        <strain evidence="1">G859</strain>
        <tissue evidence="1">Whole worm</tissue>
    </source>
</reference>
<accession>A0AAN8ISG5</accession>
<comment type="caution">
    <text evidence="1">The sequence shown here is derived from an EMBL/GenBank/DDBJ whole genome shotgun (WGS) entry which is preliminary data.</text>
</comment>
<evidence type="ECO:0000313" key="2">
    <source>
        <dbReference type="Proteomes" id="UP001331761"/>
    </source>
</evidence>
<proteinExistence type="predicted"/>
<protein>
    <submittedName>
        <fullName evidence="1">Uncharacterized protein</fullName>
    </submittedName>
</protein>
<sequence>MLLIFTVLAPIIADVGENSKPQLYDECTATKPGKDSTNSTTVLICVPNVKKAFSIINEYWIDGPIWNDRIALKALKEAKKPNSTKADYKIRQEKVFSKGERNETTMVAKVVKTLSEATPWYWMEKRSICPCIPPREVVRRIPPSVYYGCNGIFDKEGSEDVLTVVCLYRTTLKNVLHKYRNIEVKGFN</sequence>
<name>A0AAN8ISG5_TRICO</name>
<dbReference type="AlphaFoldDB" id="A0AAN8ISG5"/>
<evidence type="ECO:0000313" key="1">
    <source>
        <dbReference type="EMBL" id="KAK5981678.1"/>
    </source>
</evidence>
<organism evidence="1 2">
    <name type="scientific">Trichostrongylus colubriformis</name>
    <name type="common">Black scour worm</name>
    <dbReference type="NCBI Taxonomy" id="6319"/>
    <lineage>
        <taxon>Eukaryota</taxon>
        <taxon>Metazoa</taxon>
        <taxon>Ecdysozoa</taxon>
        <taxon>Nematoda</taxon>
        <taxon>Chromadorea</taxon>
        <taxon>Rhabditida</taxon>
        <taxon>Rhabditina</taxon>
        <taxon>Rhabditomorpha</taxon>
        <taxon>Strongyloidea</taxon>
        <taxon>Trichostrongylidae</taxon>
        <taxon>Trichostrongylus</taxon>
    </lineage>
</organism>
<dbReference type="EMBL" id="WIXE01006016">
    <property type="protein sequence ID" value="KAK5981678.1"/>
    <property type="molecule type" value="Genomic_DNA"/>
</dbReference>
<keyword evidence="2" id="KW-1185">Reference proteome</keyword>
<dbReference type="Proteomes" id="UP001331761">
    <property type="component" value="Unassembled WGS sequence"/>
</dbReference>
<gene>
    <name evidence="1" type="ORF">GCK32_013455</name>
</gene>